<dbReference type="OrthoDB" id="2019940at2759"/>
<evidence type="ECO:0000256" key="7">
    <source>
        <dbReference type="ARBA" id="ARBA00023136"/>
    </source>
</evidence>
<keyword evidence="3 9" id="KW-0808">Transferase</keyword>
<reference evidence="10" key="1">
    <citation type="submission" date="2022-11" db="UniProtKB">
        <authorList>
            <consortium name="EnsemblMetazoa"/>
        </authorList>
    </citation>
    <scope>IDENTIFICATION</scope>
</reference>
<keyword evidence="5" id="KW-1133">Transmembrane helix</keyword>
<comment type="subcellular location">
    <subcellularLocation>
        <location evidence="1 9">Golgi apparatus membrane</location>
        <topology evidence="1 9">Single-pass type II membrane protein</topology>
    </subcellularLocation>
</comment>
<dbReference type="Proteomes" id="UP000887568">
    <property type="component" value="Unplaced"/>
</dbReference>
<dbReference type="InterPro" id="IPR005331">
    <property type="entry name" value="Sulfotransferase"/>
</dbReference>
<keyword evidence="4" id="KW-0812">Transmembrane</keyword>
<comment type="similarity">
    <text evidence="2 9">Belongs to the sulfotransferase 2 family.</text>
</comment>
<sequence length="360" mass="41847">MMRLNGQRIFAGILGIASFVLVTCMMREKWKGATKYSFSKSDAENIVPKLAQLQRDPFVKNLHGMESTVSNTSSTPTSTISLEDAIRNEQERRQEILQAACQSLNISRPVEYSHMLVSDPHKILFNFIPKVSCKSWKELWSQLRKLNGTGNVSLGKYSPVERQYRLANYRKVLFVREPLSRILSAYMSKFRGGALYDHAPLQRYWENAFGVDIVQRYRGVTVSKLDKHRWLNITFPELILYVTDLGSGIRMTAFNDHWFPQHIVSHPCQIKYDFIGHFENLSVEGPYVLRWLGIDHLVQLPEYHNSNAAKSLVEYYKKIPLELFRKLGDYYLEDYRLFGYSLEETIGRVTRGVFQNDARR</sequence>
<protein>
    <recommendedName>
        <fullName evidence="9">Carbohydrate sulfotransferase</fullName>
        <ecNumber evidence="9">2.8.2.-</ecNumber>
    </recommendedName>
</protein>
<keyword evidence="7" id="KW-0472">Membrane</keyword>
<evidence type="ECO:0000256" key="4">
    <source>
        <dbReference type="ARBA" id="ARBA00022692"/>
    </source>
</evidence>
<dbReference type="OMA" id="WEWKSAT"/>
<dbReference type="GO" id="GO:0016051">
    <property type="term" value="P:carbohydrate biosynthetic process"/>
    <property type="evidence" value="ECO:0007669"/>
    <property type="project" value="InterPro"/>
</dbReference>
<dbReference type="PANTHER" id="PTHR12137:SF54">
    <property type="entry name" value="CARBOHYDRATE SULFOTRANSFERASE"/>
    <property type="match status" value="1"/>
</dbReference>
<accession>A0A913YZB8</accession>
<keyword evidence="9" id="KW-0735">Signal-anchor</keyword>
<keyword evidence="6 9" id="KW-0333">Golgi apparatus</keyword>
<dbReference type="RefSeq" id="XP_038044918.1">
    <property type="nucleotide sequence ID" value="XM_038188990.1"/>
</dbReference>
<evidence type="ECO:0000256" key="8">
    <source>
        <dbReference type="ARBA" id="ARBA00023180"/>
    </source>
</evidence>
<dbReference type="Pfam" id="PF03567">
    <property type="entry name" value="Sulfotransfer_2"/>
    <property type="match status" value="1"/>
</dbReference>
<evidence type="ECO:0000256" key="6">
    <source>
        <dbReference type="ARBA" id="ARBA00023034"/>
    </source>
</evidence>
<keyword evidence="8 9" id="KW-0325">Glycoprotein</keyword>
<dbReference type="InterPro" id="IPR018011">
    <property type="entry name" value="Carb_sulfotrans_8-10"/>
</dbReference>
<evidence type="ECO:0000256" key="3">
    <source>
        <dbReference type="ARBA" id="ARBA00022679"/>
    </source>
</evidence>
<dbReference type="GO" id="GO:0000139">
    <property type="term" value="C:Golgi membrane"/>
    <property type="evidence" value="ECO:0007669"/>
    <property type="project" value="UniProtKB-SubCell"/>
</dbReference>
<name>A0A913YZB8_PATMI</name>
<evidence type="ECO:0000256" key="2">
    <source>
        <dbReference type="ARBA" id="ARBA00006339"/>
    </source>
</evidence>
<dbReference type="EC" id="2.8.2.-" evidence="9"/>
<keyword evidence="11" id="KW-1185">Reference proteome</keyword>
<evidence type="ECO:0000313" key="11">
    <source>
        <dbReference type="Proteomes" id="UP000887568"/>
    </source>
</evidence>
<dbReference type="GO" id="GO:0008146">
    <property type="term" value="F:sulfotransferase activity"/>
    <property type="evidence" value="ECO:0007669"/>
    <property type="project" value="InterPro"/>
</dbReference>
<evidence type="ECO:0000256" key="9">
    <source>
        <dbReference type="RuleBase" id="RU364020"/>
    </source>
</evidence>
<evidence type="ECO:0000313" key="10">
    <source>
        <dbReference type="EnsemblMetazoa" id="XP_038044918.1"/>
    </source>
</evidence>
<dbReference type="AlphaFoldDB" id="A0A913YZB8"/>
<dbReference type="EnsemblMetazoa" id="XM_038188990.1">
    <property type="protein sequence ID" value="XP_038044918.1"/>
    <property type="gene ID" value="LOC119719532"/>
</dbReference>
<dbReference type="GeneID" id="119719532"/>
<dbReference type="PANTHER" id="PTHR12137">
    <property type="entry name" value="CARBOHYDRATE SULFOTRANSFERASE"/>
    <property type="match status" value="1"/>
</dbReference>
<organism evidence="10 11">
    <name type="scientific">Patiria miniata</name>
    <name type="common">Bat star</name>
    <name type="synonym">Asterina miniata</name>
    <dbReference type="NCBI Taxonomy" id="46514"/>
    <lineage>
        <taxon>Eukaryota</taxon>
        <taxon>Metazoa</taxon>
        <taxon>Echinodermata</taxon>
        <taxon>Eleutherozoa</taxon>
        <taxon>Asterozoa</taxon>
        <taxon>Asteroidea</taxon>
        <taxon>Valvatacea</taxon>
        <taxon>Valvatida</taxon>
        <taxon>Asterinidae</taxon>
        <taxon>Patiria</taxon>
    </lineage>
</organism>
<evidence type="ECO:0000256" key="1">
    <source>
        <dbReference type="ARBA" id="ARBA00004323"/>
    </source>
</evidence>
<evidence type="ECO:0000256" key="5">
    <source>
        <dbReference type="ARBA" id="ARBA00022989"/>
    </source>
</evidence>
<keyword evidence="9" id="KW-0119">Carbohydrate metabolism</keyword>
<proteinExistence type="inferred from homology"/>